<dbReference type="PRINTS" id="PR00344">
    <property type="entry name" value="BCTRLSENSOR"/>
</dbReference>
<dbReference type="FunFam" id="3.30.565.10:FF:000006">
    <property type="entry name" value="Sensor histidine kinase WalK"/>
    <property type="match status" value="1"/>
</dbReference>
<dbReference type="SUPFAM" id="SSF55874">
    <property type="entry name" value="ATPase domain of HSP90 chaperone/DNA topoisomerase II/histidine kinase"/>
    <property type="match status" value="1"/>
</dbReference>
<dbReference type="InterPro" id="IPR004358">
    <property type="entry name" value="Sig_transdc_His_kin-like_C"/>
</dbReference>
<dbReference type="SUPFAM" id="SSF52172">
    <property type="entry name" value="CheY-like"/>
    <property type="match status" value="1"/>
</dbReference>
<keyword evidence="3" id="KW-0597">Phosphoprotein</keyword>
<proteinExistence type="predicted"/>
<keyword evidence="5 9" id="KW-0418">Kinase</keyword>
<dbReference type="Gene3D" id="3.30.565.10">
    <property type="entry name" value="Histidine kinase-like ATPase, C-terminal domain"/>
    <property type="match status" value="1"/>
</dbReference>
<evidence type="ECO:0000256" key="6">
    <source>
        <dbReference type="SAM" id="Coils"/>
    </source>
</evidence>
<evidence type="ECO:0000256" key="1">
    <source>
        <dbReference type="ARBA" id="ARBA00000085"/>
    </source>
</evidence>
<dbReference type="InterPro" id="IPR001789">
    <property type="entry name" value="Sig_transdc_resp-reg_receiver"/>
</dbReference>
<keyword evidence="6" id="KW-0175">Coiled coil</keyword>
<evidence type="ECO:0000256" key="5">
    <source>
        <dbReference type="ARBA" id="ARBA00022777"/>
    </source>
</evidence>
<protein>
    <recommendedName>
        <fullName evidence="2">histidine kinase</fullName>
        <ecNumber evidence="2">2.7.13.3</ecNumber>
    </recommendedName>
</protein>
<dbReference type="InterPro" id="IPR011006">
    <property type="entry name" value="CheY-like_superfamily"/>
</dbReference>
<evidence type="ECO:0000313" key="9">
    <source>
        <dbReference type="EMBL" id="MPL96857.1"/>
    </source>
</evidence>
<dbReference type="InterPro" id="IPR036097">
    <property type="entry name" value="HisK_dim/P_sf"/>
</dbReference>
<name>A0A644VZV1_9ZZZZ</name>
<dbReference type="AlphaFoldDB" id="A0A644VZV1"/>
<dbReference type="InterPro" id="IPR003594">
    <property type="entry name" value="HATPase_dom"/>
</dbReference>
<dbReference type="Pfam" id="PF00072">
    <property type="entry name" value="Response_reg"/>
    <property type="match status" value="1"/>
</dbReference>
<sequence length="364" mass="40795">MIVDDVDANVLLLKLLLTKAGYKTTTAYNGKDALNLVSRTSPDLILLDIMMPVMDGHEVAEKLKGMPDKSDIPIIFLTALNSPEDIVKGFKNGAADYISKPFNKEELLIRVNHQLSLVSAKRTIEKQKEELEKTVEARDKLYSLIAHDLRAPIGSLRMVMNALSMNVDRSKFDDDIYEVFITGNRLAEDTFVLLDNLLKWTKSQTGRLKTVFQDDVEILSLIKGELEVSEVLAELKQISIVFNGYSEAKARIDQDMIKTVLRNLLNNAIKFSNRGSEIIVSLKEEGDRVIISVSDKGKGIKTSDQNKIFKTNVHISSFGTENEEGSGLGLLICKEFINRNNGEIWFESREGAGSTFSFYIPIQK</sequence>
<dbReference type="GO" id="GO:0000155">
    <property type="term" value="F:phosphorelay sensor kinase activity"/>
    <property type="evidence" value="ECO:0007669"/>
    <property type="project" value="InterPro"/>
</dbReference>
<dbReference type="SUPFAM" id="SSF47384">
    <property type="entry name" value="Homodimeric domain of signal transducing histidine kinase"/>
    <property type="match status" value="1"/>
</dbReference>
<organism evidence="9">
    <name type="scientific">bioreactor metagenome</name>
    <dbReference type="NCBI Taxonomy" id="1076179"/>
    <lineage>
        <taxon>unclassified sequences</taxon>
        <taxon>metagenomes</taxon>
        <taxon>ecological metagenomes</taxon>
    </lineage>
</organism>
<dbReference type="Pfam" id="PF02518">
    <property type="entry name" value="HATPase_c"/>
    <property type="match status" value="1"/>
</dbReference>
<dbReference type="SMART" id="SM00448">
    <property type="entry name" value="REC"/>
    <property type="match status" value="1"/>
</dbReference>
<comment type="catalytic activity">
    <reaction evidence="1">
        <text>ATP + protein L-histidine = ADP + protein N-phospho-L-histidine.</text>
        <dbReference type="EC" id="2.7.13.3"/>
    </reaction>
</comment>
<dbReference type="SMART" id="SM00387">
    <property type="entry name" value="HATPase_c"/>
    <property type="match status" value="1"/>
</dbReference>
<dbReference type="EC" id="2.7.13.3" evidence="2"/>
<evidence type="ECO:0000256" key="4">
    <source>
        <dbReference type="ARBA" id="ARBA00022679"/>
    </source>
</evidence>
<accession>A0A644VZV1</accession>
<evidence type="ECO:0000256" key="3">
    <source>
        <dbReference type="ARBA" id="ARBA00022553"/>
    </source>
</evidence>
<dbReference type="EMBL" id="VSSQ01000529">
    <property type="protein sequence ID" value="MPL96857.1"/>
    <property type="molecule type" value="Genomic_DNA"/>
</dbReference>
<dbReference type="PROSITE" id="PS50110">
    <property type="entry name" value="RESPONSE_REGULATORY"/>
    <property type="match status" value="1"/>
</dbReference>
<evidence type="ECO:0000256" key="2">
    <source>
        <dbReference type="ARBA" id="ARBA00012438"/>
    </source>
</evidence>
<feature type="domain" description="Histidine kinase" evidence="7">
    <location>
        <begin position="144"/>
        <end position="364"/>
    </location>
</feature>
<dbReference type="InterPro" id="IPR036890">
    <property type="entry name" value="HATPase_C_sf"/>
</dbReference>
<dbReference type="InterPro" id="IPR005467">
    <property type="entry name" value="His_kinase_dom"/>
</dbReference>
<dbReference type="PROSITE" id="PS50109">
    <property type="entry name" value="HIS_KIN"/>
    <property type="match status" value="1"/>
</dbReference>
<feature type="domain" description="Response regulatory" evidence="8">
    <location>
        <begin position="1"/>
        <end position="115"/>
    </location>
</feature>
<feature type="coiled-coil region" evidence="6">
    <location>
        <begin position="117"/>
        <end position="144"/>
    </location>
</feature>
<dbReference type="Gene3D" id="3.40.50.2300">
    <property type="match status" value="1"/>
</dbReference>
<dbReference type="PANTHER" id="PTHR43547">
    <property type="entry name" value="TWO-COMPONENT HISTIDINE KINASE"/>
    <property type="match status" value="1"/>
</dbReference>
<evidence type="ECO:0000259" key="7">
    <source>
        <dbReference type="PROSITE" id="PS50109"/>
    </source>
</evidence>
<gene>
    <name evidence="9" type="primary">rcsC_110</name>
    <name evidence="9" type="ORF">SDC9_43041</name>
</gene>
<reference evidence="9" key="1">
    <citation type="submission" date="2019-08" db="EMBL/GenBank/DDBJ databases">
        <authorList>
            <person name="Kucharzyk K."/>
            <person name="Murdoch R.W."/>
            <person name="Higgins S."/>
            <person name="Loffler F."/>
        </authorList>
    </citation>
    <scope>NUCLEOTIDE SEQUENCE</scope>
</reference>
<keyword evidence="4 9" id="KW-0808">Transferase</keyword>
<dbReference type="Gene3D" id="1.10.287.130">
    <property type="match status" value="1"/>
</dbReference>
<comment type="caution">
    <text evidence="9">The sequence shown here is derived from an EMBL/GenBank/DDBJ whole genome shotgun (WGS) entry which is preliminary data.</text>
</comment>
<dbReference type="PANTHER" id="PTHR43547:SF2">
    <property type="entry name" value="HYBRID SIGNAL TRANSDUCTION HISTIDINE KINASE C"/>
    <property type="match status" value="1"/>
</dbReference>
<evidence type="ECO:0000259" key="8">
    <source>
        <dbReference type="PROSITE" id="PS50110"/>
    </source>
</evidence>